<evidence type="ECO:0000256" key="1">
    <source>
        <dbReference type="ARBA" id="ARBA00022729"/>
    </source>
</evidence>
<organism evidence="2 3">
    <name type="scientific">Curvibacter microcysteis</name>
    <dbReference type="NCBI Taxonomy" id="3026419"/>
    <lineage>
        <taxon>Bacteria</taxon>
        <taxon>Pseudomonadati</taxon>
        <taxon>Pseudomonadota</taxon>
        <taxon>Betaproteobacteria</taxon>
        <taxon>Burkholderiales</taxon>
        <taxon>Comamonadaceae</taxon>
        <taxon>Curvibacter</taxon>
    </lineage>
</organism>
<dbReference type="EMBL" id="JAQSIO010000009">
    <property type="protein sequence ID" value="MDD0816728.1"/>
    <property type="molecule type" value="Genomic_DNA"/>
</dbReference>
<proteinExistence type="predicted"/>
<accession>A0ABT5MJH1</accession>
<comment type="caution">
    <text evidence="2">The sequence shown here is derived from an EMBL/GenBank/DDBJ whole genome shotgun (WGS) entry which is preliminary data.</text>
</comment>
<gene>
    <name evidence="2" type="ORF">PSQ39_18960</name>
</gene>
<name>A0ABT5MJH1_9BURK</name>
<reference evidence="2 3" key="1">
    <citation type="submission" date="2023-02" db="EMBL/GenBank/DDBJ databases">
        <title>Bacterial whole genome sequence for Curvibacter sp. HBC28.</title>
        <authorList>
            <person name="Le V."/>
            <person name="Ko S.-R."/>
            <person name="Ahn C.-Y."/>
            <person name="Oh H.-M."/>
        </authorList>
    </citation>
    <scope>NUCLEOTIDE SEQUENCE [LARGE SCALE GENOMIC DNA]</scope>
    <source>
        <strain evidence="2 3">HBC28</strain>
    </source>
</reference>
<dbReference type="Gene3D" id="3.30.1450.10">
    <property type="match status" value="1"/>
</dbReference>
<evidence type="ECO:0008006" key="4">
    <source>
        <dbReference type="Google" id="ProtNLM"/>
    </source>
</evidence>
<sequence length="94" mass="10162">MFHSPRLLRVMTLGFVGLGAALVLSACGSQLSLANYNRLQVGQSFEEVKQIVGEPASCDEALGVRSCLWGDAERNIRINFALGKVLLLSAQNLK</sequence>
<dbReference type="PROSITE" id="PS51257">
    <property type="entry name" value="PROKAR_LIPOPROTEIN"/>
    <property type="match status" value="1"/>
</dbReference>
<dbReference type="RefSeq" id="WP_273928754.1">
    <property type="nucleotide sequence ID" value="NZ_JAQSIN010000007.1"/>
</dbReference>
<evidence type="ECO:0000313" key="2">
    <source>
        <dbReference type="EMBL" id="MDD0816728.1"/>
    </source>
</evidence>
<keyword evidence="1" id="KW-0732">Signal</keyword>
<dbReference type="Proteomes" id="UP001528672">
    <property type="component" value="Unassembled WGS sequence"/>
</dbReference>
<keyword evidence="3" id="KW-1185">Reference proteome</keyword>
<protein>
    <recommendedName>
        <fullName evidence="4">DUF3862 domain-containing protein</fullName>
    </recommendedName>
</protein>
<evidence type="ECO:0000313" key="3">
    <source>
        <dbReference type="Proteomes" id="UP001528672"/>
    </source>
</evidence>
<dbReference type="InterPro" id="IPR037873">
    <property type="entry name" value="BamE-like"/>
</dbReference>